<dbReference type="STRING" id="1225127.SAMN05661030_1528"/>
<dbReference type="EMBL" id="FOMD01000001">
    <property type="protein sequence ID" value="SFC64145.1"/>
    <property type="molecule type" value="Genomic_DNA"/>
</dbReference>
<proteinExistence type="predicted"/>
<feature type="domain" description="FRG" evidence="1">
    <location>
        <begin position="36"/>
        <end position="142"/>
    </location>
</feature>
<dbReference type="RefSeq" id="WP_091555962.1">
    <property type="nucleotide sequence ID" value="NZ_BNAC01000003.1"/>
</dbReference>
<evidence type="ECO:0000313" key="3">
    <source>
        <dbReference type="Proteomes" id="UP000199022"/>
    </source>
</evidence>
<dbReference type="InterPro" id="IPR014966">
    <property type="entry name" value="FRG-dom"/>
</dbReference>
<organism evidence="2 3">
    <name type="scientific">Klenkia taihuensis</name>
    <dbReference type="NCBI Taxonomy" id="1225127"/>
    <lineage>
        <taxon>Bacteria</taxon>
        <taxon>Bacillati</taxon>
        <taxon>Actinomycetota</taxon>
        <taxon>Actinomycetes</taxon>
        <taxon>Geodermatophilales</taxon>
        <taxon>Geodermatophilaceae</taxon>
        <taxon>Klenkia</taxon>
    </lineage>
</organism>
<reference evidence="3" key="1">
    <citation type="submission" date="2016-10" db="EMBL/GenBank/DDBJ databases">
        <authorList>
            <person name="Varghese N."/>
            <person name="Submissions S."/>
        </authorList>
    </citation>
    <scope>NUCLEOTIDE SEQUENCE [LARGE SCALE GENOMIC DNA]</scope>
    <source>
        <strain evidence="3">DSM 45962</strain>
    </source>
</reference>
<gene>
    <name evidence="2" type="ORF">SAMN05661030_1528</name>
</gene>
<evidence type="ECO:0000313" key="2">
    <source>
        <dbReference type="EMBL" id="SFC64145.1"/>
    </source>
</evidence>
<evidence type="ECO:0000259" key="1">
    <source>
        <dbReference type="SMART" id="SM00901"/>
    </source>
</evidence>
<dbReference type="Proteomes" id="UP000199022">
    <property type="component" value="Unassembled WGS sequence"/>
</dbReference>
<accession>A0A1I1KU53</accession>
<name>A0A1I1KU53_9ACTN</name>
<protein>
    <submittedName>
        <fullName evidence="2">FRG domain-containing protein</fullName>
    </submittedName>
</protein>
<sequence>MAEQVDPQWVRGGWGYRVQTQDEAFRAIMRIVSLAPGRQYVWRGSTDRRHRVRSSLLRELIVDEAEPLPDELLVRQNELAILREARAWGLAPEVGPLASDLHLLAHLQHHGLPTRLLDVTHNPMTALWFACEGEDDVGGVLLAFDVTGLPTYPASDPQQQTGGLPSEPLAWGLRRALRLSALHAQPFLVRPTVPDARTAAQEALFLSGVVPRTGPGGGIDGLPIQLGRPPGKEKLTVLFGEGRRQAGRPTKLPFCALVVPPDLKATIRNHLTALNRRRSVLYPDVDGFRDAYRGSHVDLDLGAVRSVVSAHDDVDAGTR</sequence>
<dbReference type="AlphaFoldDB" id="A0A1I1KU53"/>
<dbReference type="Pfam" id="PF08867">
    <property type="entry name" value="FRG"/>
    <property type="match status" value="1"/>
</dbReference>
<dbReference type="OrthoDB" id="9816036at2"/>
<keyword evidence="3" id="KW-1185">Reference proteome</keyword>
<dbReference type="SMART" id="SM00901">
    <property type="entry name" value="FRG"/>
    <property type="match status" value="1"/>
</dbReference>